<dbReference type="PANTHER" id="PTHR36115:SF4">
    <property type="entry name" value="MEMBRANE PROTEIN"/>
    <property type="match status" value="1"/>
</dbReference>
<evidence type="ECO:0000256" key="6">
    <source>
        <dbReference type="SAM" id="Phobius"/>
    </source>
</evidence>
<keyword evidence="9" id="KW-1185">Reference proteome</keyword>
<feature type="transmembrane region" description="Helical" evidence="6">
    <location>
        <begin position="84"/>
        <end position="102"/>
    </location>
</feature>
<dbReference type="PANTHER" id="PTHR36115">
    <property type="entry name" value="PROLINE-RICH ANTIGEN HOMOLOG-RELATED"/>
    <property type="match status" value="1"/>
</dbReference>
<dbReference type="EMBL" id="SRLD01000041">
    <property type="protein sequence ID" value="TGE14146.1"/>
    <property type="molecule type" value="Genomic_DNA"/>
</dbReference>
<dbReference type="Proteomes" id="UP000297739">
    <property type="component" value="Unassembled WGS sequence"/>
</dbReference>
<feature type="non-terminal residue" evidence="8">
    <location>
        <position position="1"/>
    </location>
</feature>
<reference evidence="8 9" key="1">
    <citation type="submission" date="2019-04" db="EMBL/GenBank/DDBJ databases">
        <authorList>
            <person name="Feng G."/>
            <person name="Zhang J."/>
            <person name="Zhu H."/>
        </authorList>
    </citation>
    <scope>NUCLEOTIDE SEQUENCE [LARGE SCALE GENOMIC DNA]</scope>
    <source>
        <strain evidence="8 9">JCM 17223</strain>
    </source>
</reference>
<comment type="caution">
    <text evidence="8">The sequence shown here is derived from an EMBL/GenBank/DDBJ whole genome shotgun (WGS) entry which is preliminary data.</text>
</comment>
<gene>
    <name evidence="8" type="ORF">E5J99_17550</name>
</gene>
<dbReference type="AlphaFoldDB" id="A0A4Z0PJB2"/>
<evidence type="ECO:0000256" key="3">
    <source>
        <dbReference type="ARBA" id="ARBA00022692"/>
    </source>
</evidence>
<accession>A0A4Z0PJB2</accession>
<feature type="domain" description="RDD" evidence="7">
    <location>
        <begin position="40"/>
        <end position="115"/>
    </location>
</feature>
<sequence>GLKLAGEGGHSRTVSLPKAKPALPGGFLFCLLTNPQKAKVKLIYSAWMETTPYAGSLGKHVMGLKVVDLDGEPISRTQAWGRNITKLVSFIPLFIGALWILVDKRNQAWHDKAAKTLVVAR</sequence>
<keyword evidence="2" id="KW-1003">Cell membrane</keyword>
<name>A0A4Z0PJB2_9BACT</name>
<evidence type="ECO:0000256" key="2">
    <source>
        <dbReference type="ARBA" id="ARBA00022475"/>
    </source>
</evidence>
<keyword evidence="3 6" id="KW-0812">Transmembrane</keyword>
<proteinExistence type="predicted"/>
<evidence type="ECO:0000313" key="9">
    <source>
        <dbReference type="Proteomes" id="UP000297739"/>
    </source>
</evidence>
<evidence type="ECO:0000259" key="7">
    <source>
        <dbReference type="Pfam" id="PF06271"/>
    </source>
</evidence>
<dbReference type="GO" id="GO:0005886">
    <property type="term" value="C:plasma membrane"/>
    <property type="evidence" value="ECO:0007669"/>
    <property type="project" value="UniProtKB-SubCell"/>
</dbReference>
<dbReference type="InterPro" id="IPR010432">
    <property type="entry name" value="RDD"/>
</dbReference>
<evidence type="ECO:0000256" key="4">
    <source>
        <dbReference type="ARBA" id="ARBA00022989"/>
    </source>
</evidence>
<dbReference type="Pfam" id="PF06271">
    <property type="entry name" value="RDD"/>
    <property type="match status" value="1"/>
</dbReference>
<dbReference type="InterPro" id="IPR051791">
    <property type="entry name" value="Pra-immunoreactive"/>
</dbReference>
<keyword evidence="5 6" id="KW-0472">Membrane</keyword>
<evidence type="ECO:0000256" key="5">
    <source>
        <dbReference type="ARBA" id="ARBA00023136"/>
    </source>
</evidence>
<organism evidence="8 9">
    <name type="scientific">Hymenobacter elongatus</name>
    <dbReference type="NCBI Taxonomy" id="877208"/>
    <lineage>
        <taxon>Bacteria</taxon>
        <taxon>Pseudomonadati</taxon>
        <taxon>Bacteroidota</taxon>
        <taxon>Cytophagia</taxon>
        <taxon>Cytophagales</taxon>
        <taxon>Hymenobacteraceae</taxon>
        <taxon>Hymenobacter</taxon>
    </lineage>
</organism>
<evidence type="ECO:0000256" key="1">
    <source>
        <dbReference type="ARBA" id="ARBA00004651"/>
    </source>
</evidence>
<comment type="subcellular location">
    <subcellularLocation>
        <location evidence="1">Cell membrane</location>
        <topology evidence="1">Multi-pass membrane protein</topology>
    </subcellularLocation>
</comment>
<keyword evidence="4 6" id="KW-1133">Transmembrane helix</keyword>
<dbReference type="OrthoDB" id="852402at2"/>
<evidence type="ECO:0000313" key="8">
    <source>
        <dbReference type="EMBL" id="TGE14146.1"/>
    </source>
</evidence>
<protein>
    <submittedName>
        <fullName evidence="8">RDD family protein</fullName>
    </submittedName>
</protein>